<dbReference type="InterPro" id="IPR040256">
    <property type="entry name" value="At4g02000-like"/>
</dbReference>
<feature type="compositionally biased region" description="Polar residues" evidence="2">
    <location>
        <begin position="307"/>
        <end position="321"/>
    </location>
</feature>
<feature type="compositionally biased region" description="Polar residues" evidence="2">
    <location>
        <begin position="1"/>
        <end position="13"/>
    </location>
</feature>
<keyword evidence="1" id="KW-0863">Zinc-finger</keyword>
<proteinExistence type="predicted"/>
<keyword evidence="1" id="KW-0862">Zinc</keyword>
<feature type="compositionally biased region" description="Basic and acidic residues" evidence="2">
    <location>
        <begin position="328"/>
        <end position="337"/>
    </location>
</feature>
<dbReference type="InterPro" id="IPR036397">
    <property type="entry name" value="RNaseH_sf"/>
</dbReference>
<dbReference type="GO" id="GO:0003676">
    <property type="term" value="F:nucleic acid binding"/>
    <property type="evidence" value="ECO:0007669"/>
    <property type="project" value="InterPro"/>
</dbReference>
<dbReference type="PANTHER" id="PTHR31286">
    <property type="entry name" value="GLYCINE-RICH CELL WALL STRUCTURAL PROTEIN 1.8-LIKE"/>
    <property type="match status" value="1"/>
</dbReference>
<dbReference type="SUPFAM" id="SSF53098">
    <property type="entry name" value="Ribonuclease H-like"/>
    <property type="match status" value="1"/>
</dbReference>
<name>A0A444YWE2_ARAHY</name>
<dbReference type="InterPro" id="IPR036691">
    <property type="entry name" value="Endo/exonu/phosph_ase_sf"/>
</dbReference>
<dbReference type="Pfam" id="PF13456">
    <property type="entry name" value="RVT_3"/>
    <property type="match status" value="1"/>
</dbReference>
<feature type="region of interest" description="Disordered" evidence="2">
    <location>
        <begin position="565"/>
        <end position="585"/>
    </location>
</feature>
<feature type="compositionally biased region" description="Polar residues" evidence="2">
    <location>
        <begin position="341"/>
        <end position="355"/>
    </location>
</feature>
<protein>
    <recommendedName>
        <fullName evidence="3">CCHC-type domain-containing protein</fullName>
    </recommendedName>
</protein>
<gene>
    <name evidence="4" type="ORF">Ahy_B06g085996</name>
</gene>
<dbReference type="Pfam" id="PF14111">
    <property type="entry name" value="DUF4283"/>
    <property type="match status" value="1"/>
</dbReference>
<accession>A0A444YWE2</accession>
<dbReference type="CDD" id="cd06222">
    <property type="entry name" value="RNase_H_like"/>
    <property type="match status" value="1"/>
</dbReference>
<dbReference type="InterPro" id="IPR044730">
    <property type="entry name" value="RNase_H-like_dom_plant"/>
</dbReference>
<reference evidence="4 5" key="1">
    <citation type="submission" date="2019-01" db="EMBL/GenBank/DDBJ databases">
        <title>Sequencing of cultivated peanut Arachis hypogaea provides insights into genome evolution and oil improvement.</title>
        <authorList>
            <person name="Chen X."/>
        </authorList>
    </citation>
    <scope>NUCLEOTIDE SEQUENCE [LARGE SCALE GENOMIC DNA]</scope>
    <source>
        <strain evidence="5">cv. Fuhuasheng</strain>
        <tissue evidence="4">Leaves</tissue>
    </source>
</reference>
<feature type="domain" description="CCHC-type" evidence="3">
    <location>
        <begin position="290"/>
        <end position="303"/>
    </location>
</feature>
<sequence>MESGTKQRSARVSTQEDDLVQRSTKKVKTRGEVDLNQPSDNMEIVPVEEETTPVAKSSYKDTLLTGPGLEGDQEEPFNMDDHELNPEDKWYQDEENEENAEKAFNPCPTIPVSKEEFEEWCKPWRNALMVKVLGKRVSFTFMEQRLHRDWESKGKIHVIDMSRDYFLVHFSDEEDYTHALMEGPWMIAGHYLIVQRWRPFFLSGSTEVRKIAAWIRIQNLPIELYNHRFLWRVGSAIGHMLKVDRTTSIHSRGKFARICVEIDLAKQLVPRISVLGCKLHLEYEGLHQICFSCGKYGHRTDHCMENSTSGDNTTEDTNAGVSTPMDKPVGREEDQNGKSEPPQNQPINFNDQSNADFGPWMLVRRYGDKRKAQFQHKKSQVNQMPIPSYISKKDGSPKGKESGQGSRFVILQEEKLGNTPQSMDGLDKIQEDVEEIGPQQTKAQEGIAKTQPQKRVLKTGAGKNSQTPKKAVSMPRGPLEQGGKPNLIRNREKISESAVTTPKGKETSTRATKGKGKDPELEGMEMVIKEYMRNMEKDQWEAFQSMKEGRMNLHQHAVRDNLLLSSESNLKKPGSRLGAPGPRGNLKMQAEISMVEAGARGGTEDLADRDQEYDANLFFLLETHSSGNRGKQIRDRIGFDKTFVVEAEGRAGGIWCMWDSSVWSVDILEYEKQFVHLRVSDANSNSNPWIITAVYGSPQKVTRRTLWSSIKAFASSVHLPWCLVGDFNALLHNYEKRGGAMSNHQQACKEFQDCVSTSGLIDLGYSGWPFTWKRGNLAERLDRGLCNVGWQLAFPEACVKHLPMLKSDHFPICLHLSSNMAPNRGRRPFRFLASWLTHPEFGICSVWEQVQQKFHLENWGRLPNSFLGASLGSRRRTVKRENKPGHWDVEKLQSMLPEDVIKRIVAISPPSPWKGADCNLTTSNRWACLFGVAIPSLWYFRNKLVFDGESVVATSAIHQIRARAEEFTKGPNKNLNPRSIQAASTCLIAWSPPKGEDVKLNVDGSWFSERNNAACGGVFKDSAGIFLKGYSCNLGNCSITHAELWAVIHGMNIATRNGYQHLVVESDSTAAISFINHGCPPAHSCAPLIQDIHNLATRFQRITWSHALREANTVADLLAKKVQPGSWSTPL</sequence>
<dbReference type="GO" id="GO:0008270">
    <property type="term" value="F:zinc ion binding"/>
    <property type="evidence" value="ECO:0007669"/>
    <property type="project" value="UniProtKB-KW"/>
</dbReference>
<dbReference type="InterPro" id="IPR001878">
    <property type="entry name" value="Znf_CCHC"/>
</dbReference>
<evidence type="ECO:0000256" key="1">
    <source>
        <dbReference type="PROSITE-ProRule" id="PRU00047"/>
    </source>
</evidence>
<dbReference type="Gene3D" id="3.30.420.10">
    <property type="entry name" value="Ribonuclease H-like superfamily/Ribonuclease H"/>
    <property type="match status" value="1"/>
</dbReference>
<evidence type="ECO:0000313" key="5">
    <source>
        <dbReference type="Proteomes" id="UP000289738"/>
    </source>
</evidence>
<dbReference type="Proteomes" id="UP000289738">
    <property type="component" value="Chromosome B06"/>
</dbReference>
<feature type="compositionally biased region" description="Basic and acidic residues" evidence="2">
    <location>
        <begin position="391"/>
        <end position="401"/>
    </location>
</feature>
<feature type="region of interest" description="Disordered" evidence="2">
    <location>
        <begin position="1"/>
        <end position="70"/>
    </location>
</feature>
<dbReference type="InterPro" id="IPR012337">
    <property type="entry name" value="RNaseH-like_sf"/>
</dbReference>
<keyword evidence="5" id="KW-1185">Reference proteome</keyword>
<comment type="caution">
    <text evidence="4">The sequence shown here is derived from an EMBL/GenBank/DDBJ whole genome shotgun (WGS) entry which is preliminary data.</text>
</comment>
<evidence type="ECO:0000256" key="2">
    <source>
        <dbReference type="SAM" id="MobiDB-lite"/>
    </source>
</evidence>
<dbReference type="InterPro" id="IPR002156">
    <property type="entry name" value="RNaseH_domain"/>
</dbReference>
<feature type="region of interest" description="Disordered" evidence="2">
    <location>
        <begin position="369"/>
        <end position="404"/>
    </location>
</feature>
<dbReference type="Gene3D" id="3.60.10.10">
    <property type="entry name" value="Endonuclease/exonuclease/phosphatase"/>
    <property type="match status" value="1"/>
</dbReference>
<dbReference type="PANTHER" id="PTHR31286:SF99">
    <property type="entry name" value="DUF4283 DOMAIN-CONTAINING PROTEIN"/>
    <property type="match status" value="1"/>
</dbReference>
<dbReference type="AlphaFoldDB" id="A0A444YWE2"/>
<dbReference type="GO" id="GO:0004523">
    <property type="term" value="F:RNA-DNA hybrid ribonuclease activity"/>
    <property type="evidence" value="ECO:0007669"/>
    <property type="project" value="InterPro"/>
</dbReference>
<evidence type="ECO:0000259" key="3">
    <source>
        <dbReference type="PROSITE" id="PS50158"/>
    </source>
</evidence>
<feature type="region of interest" description="Disordered" evidence="2">
    <location>
        <begin position="307"/>
        <end position="356"/>
    </location>
</feature>
<dbReference type="STRING" id="3818.A0A444YWE2"/>
<dbReference type="EMBL" id="SDMP01000016">
    <property type="protein sequence ID" value="RYR06216.1"/>
    <property type="molecule type" value="Genomic_DNA"/>
</dbReference>
<evidence type="ECO:0000313" key="4">
    <source>
        <dbReference type="EMBL" id="RYR06216.1"/>
    </source>
</evidence>
<dbReference type="InterPro" id="IPR025558">
    <property type="entry name" value="DUF4283"/>
</dbReference>
<dbReference type="SUPFAM" id="SSF56219">
    <property type="entry name" value="DNase I-like"/>
    <property type="match status" value="1"/>
</dbReference>
<organism evidence="4 5">
    <name type="scientific">Arachis hypogaea</name>
    <name type="common">Peanut</name>
    <dbReference type="NCBI Taxonomy" id="3818"/>
    <lineage>
        <taxon>Eukaryota</taxon>
        <taxon>Viridiplantae</taxon>
        <taxon>Streptophyta</taxon>
        <taxon>Embryophyta</taxon>
        <taxon>Tracheophyta</taxon>
        <taxon>Spermatophyta</taxon>
        <taxon>Magnoliopsida</taxon>
        <taxon>eudicotyledons</taxon>
        <taxon>Gunneridae</taxon>
        <taxon>Pentapetalae</taxon>
        <taxon>rosids</taxon>
        <taxon>fabids</taxon>
        <taxon>Fabales</taxon>
        <taxon>Fabaceae</taxon>
        <taxon>Papilionoideae</taxon>
        <taxon>50 kb inversion clade</taxon>
        <taxon>dalbergioids sensu lato</taxon>
        <taxon>Dalbergieae</taxon>
        <taxon>Pterocarpus clade</taxon>
        <taxon>Arachis</taxon>
    </lineage>
</organism>
<keyword evidence="1" id="KW-0479">Metal-binding</keyword>
<feature type="region of interest" description="Disordered" evidence="2">
    <location>
        <begin position="440"/>
        <end position="520"/>
    </location>
</feature>
<dbReference type="PROSITE" id="PS50158">
    <property type="entry name" value="ZF_CCHC"/>
    <property type="match status" value="1"/>
</dbReference>